<dbReference type="InterPro" id="IPR036291">
    <property type="entry name" value="NAD(P)-bd_dom_sf"/>
</dbReference>
<dbReference type="Gene3D" id="1.10.1040.10">
    <property type="entry name" value="N-(1-d-carboxylethyl)-l-norvaline Dehydrogenase, domain 2"/>
    <property type="match status" value="1"/>
</dbReference>
<dbReference type="Pfam" id="PF07479">
    <property type="entry name" value="NAD_Gly3P_dh_C"/>
    <property type="match status" value="1"/>
</dbReference>
<dbReference type="PIRSF" id="PIRSF000114">
    <property type="entry name" value="Glycerol-3-P_dh"/>
    <property type="match status" value="1"/>
</dbReference>
<dbReference type="GO" id="GO:0046168">
    <property type="term" value="P:glycerol-3-phosphate catabolic process"/>
    <property type="evidence" value="ECO:0007669"/>
    <property type="project" value="InterPro"/>
</dbReference>
<dbReference type="InterPro" id="IPR011128">
    <property type="entry name" value="G3P_DH_NAD-dep_N"/>
</dbReference>
<evidence type="ECO:0000256" key="2">
    <source>
        <dbReference type="ARBA" id="ARBA00023002"/>
    </source>
</evidence>
<dbReference type="NCBIfam" id="NF000940">
    <property type="entry name" value="PRK00094.1-2"/>
    <property type="match status" value="1"/>
</dbReference>
<feature type="region of interest" description="Disordered" evidence="4">
    <location>
        <begin position="309"/>
        <end position="330"/>
    </location>
</feature>
<reference evidence="7" key="1">
    <citation type="submission" date="2020-05" db="EMBL/GenBank/DDBJ databases">
        <authorList>
            <person name="Chiriac C."/>
            <person name="Salcher M."/>
            <person name="Ghai R."/>
            <person name="Kavagutti S V."/>
        </authorList>
    </citation>
    <scope>NUCLEOTIDE SEQUENCE</scope>
</reference>
<dbReference type="Gene3D" id="3.40.50.720">
    <property type="entry name" value="NAD(P)-binding Rossmann-like Domain"/>
    <property type="match status" value="1"/>
</dbReference>
<proteinExistence type="inferred from homology"/>
<comment type="similarity">
    <text evidence="1">Belongs to the NAD-dependent glycerol-3-phosphate dehydrogenase family.</text>
</comment>
<protein>
    <submittedName>
        <fullName evidence="7">Unannotated protein</fullName>
    </submittedName>
</protein>
<evidence type="ECO:0000313" key="7">
    <source>
        <dbReference type="EMBL" id="CAB4690862.1"/>
    </source>
</evidence>
<dbReference type="GO" id="GO:0051287">
    <property type="term" value="F:NAD binding"/>
    <property type="evidence" value="ECO:0007669"/>
    <property type="project" value="InterPro"/>
</dbReference>
<dbReference type="FunFam" id="1.10.1040.10:FF:000001">
    <property type="entry name" value="Glycerol-3-phosphate dehydrogenase [NAD(P)+]"/>
    <property type="match status" value="1"/>
</dbReference>
<feature type="domain" description="Glycerol-3-phosphate dehydrogenase NAD-dependent C-terminal" evidence="6">
    <location>
        <begin position="169"/>
        <end position="301"/>
    </location>
</feature>
<dbReference type="NCBIfam" id="NF000942">
    <property type="entry name" value="PRK00094.1-4"/>
    <property type="match status" value="1"/>
</dbReference>
<dbReference type="SUPFAM" id="SSF51735">
    <property type="entry name" value="NAD(P)-binding Rossmann-fold domains"/>
    <property type="match status" value="1"/>
</dbReference>
<dbReference type="InterPro" id="IPR013328">
    <property type="entry name" value="6PGD_dom2"/>
</dbReference>
<evidence type="ECO:0000259" key="6">
    <source>
        <dbReference type="Pfam" id="PF07479"/>
    </source>
</evidence>
<evidence type="ECO:0000259" key="5">
    <source>
        <dbReference type="Pfam" id="PF01210"/>
    </source>
</evidence>
<name>A0A6J6NY48_9ZZZZ</name>
<keyword evidence="3" id="KW-0520">NAD</keyword>
<evidence type="ECO:0000256" key="4">
    <source>
        <dbReference type="SAM" id="MobiDB-lite"/>
    </source>
</evidence>
<dbReference type="PRINTS" id="PR00077">
    <property type="entry name" value="GPDHDRGNASE"/>
</dbReference>
<accession>A0A6J6NY48</accession>
<gene>
    <name evidence="7" type="ORF">UFOPK2399_00705</name>
</gene>
<evidence type="ECO:0000256" key="3">
    <source>
        <dbReference type="ARBA" id="ARBA00023027"/>
    </source>
</evidence>
<dbReference type="AlphaFoldDB" id="A0A6J6NY48"/>
<dbReference type="GO" id="GO:0005829">
    <property type="term" value="C:cytosol"/>
    <property type="evidence" value="ECO:0007669"/>
    <property type="project" value="TreeGrafter"/>
</dbReference>
<sequence>MKNVVVIGGGSWGTAFARLLADRDCSVTLAMRSADDVAAIRATGHNPRYSPQVDLQGIEATTIEGAPIADTDLVVVAVPSHAFGEIVSALPGHAPVLSLTKGLDPGSGERLSTLVTDRSVAVLSGPNMVEEIAAGLPGVAVIASTDEQFALELQELVNSVVFRVYVNSDVLGVELCGAAKNVIALAAGGVDGLRLGDSAKAAIITRGIYEMSRLGAAVGADPETFAGLAGMGDLVVTCWHASGRNRRAGELIARGRTPDQARSEIGQVVEGLTTAPVLRELSRRVGVELPITEGVCAVLDGRPLSELAEGLMGRRPTDERSSGGRVPAPR</sequence>
<organism evidence="7">
    <name type="scientific">freshwater metagenome</name>
    <dbReference type="NCBI Taxonomy" id="449393"/>
    <lineage>
        <taxon>unclassified sequences</taxon>
        <taxon>metagenomes</taxon>
        <taxon>ecological metagenomes</taxon>
    </lineage>
</organism>
<dbReference type="InterPro" id="IPR006109">
    <property type="entry name" value="G3P_DH_NAD-dep_C"/>
</dbReference>
<dbReference type="PANTHER" id="PTHR11728:SF1">
    <property type="entry name" value="GLYCEROL-3-PHOSPHATE DEHYDROGENASE [NAD(+)] 2, CHLOROPLASTIC"/>
    <property type="match status" value="1"/>
</dbReference>
<keyword evidence="2" id="KW-0560">Oxidoreductase</keyword>
<dbReference type="HAMAP" id="MF_00394">
    <property type="entry name" value="NAD_Glyc3P_dehydrog"/>
    <property type="match status" value="1"/>
</dbReference>
<dbReference type="Pfam" id="PF01210">
    <property type="entry name" value="NAD_Gly3P_dh_N"/>
    <property type="match status" value="1"/>
</dbReference>
<feature type="domain" description="Glycerol-3-phosphate dehydrogenase NAD-dependent N-terminal" evidence="5">
    <location>
        <begin position="4"/>
        <end position="150"/>
    </location>
</feature>
<dbReference type="SUPFAM" id="SSF48179">
    <property type="entry name" value="6-phosphogluconate dehydrogenase C-terminal domain-like"/>
    <property type="match status" value="1"/>
</dbReference>
<dbReference type="InterPro" id="IPR006168">
    <property type="entry name" value="G3P_DH_NAD-dep"/>
</dbReference>
<dbReference type="PANTHER" id="PTHR11728">
    <property type="entry name" value="GLYCEROL-3-PHOSPHATE DEHYDROGENASE"/>
    <property type="match status" value="1"/>
</dbReference>
<dbReference type="InterPro" id="IPR008927">
    <property type="entry name" value="6-PGluconate_DH-like_C_sf"/>
</dbReference>
<evidence type="ECO:0000256" key="1">
    <source>
        <dbReference type="ARBA" id="ARBA00011009"/>
    </source>
</evidence>
<dbReference type="EMBL" id="CAEZXP010000001">
    <property type="protein sequence ID" value="CAB4690862.1"/>
    <property type="molecule type" value="Genomic_DNA"/>
</dbReference>
<dbReference type="GO" id="GO:0047952">
    <property type="term" value="F:glycerol-3-phosphate dehydrogenase [NAD(P)+] activity"/>
    <property type="evidence" value="ECO:0007669"/>
    <property type="project" value="TreeGrafter"/>
</dbReference>
<dbReference type="GO" id="GO:0005975">
    <property type="term" value="P:carbohydrate metabolic process"/>
    <property type="evidence" value="ECO:0007669"/>
    <property type="project" value="InterPro"/>
</dbReference>